<sequence length="251" mass="28636">MLYFHVLPTSLFHQPHPKKQPNSDKKPKNPNFHKPKISNRSMESSSVRLFHRQRSLHQILGGGTLADVVLWRRRNAALGILFVTLAAWVVFEKSGYTLLSFVTNVLLLLVSILFVWAKSAAILNRPPPPLPELKIAEEVVQEFTAFVHTRLNSVLSVSQDIALGKDSNLFFKVAGCLWVISVIGSLTDFLTLGYATLLIVLTVPMLYEKYEDHIDRYTMVAYTEARQLYARLDEEVLSKVRKYILEKRKLS</sequence>
<reference evidence="9" key="1">
    <citation type="journal article" date="2023" name="Nat. Commun.">
        <title>Diploid and tetraploid genomes of Acorus and the evolution of monocots.</title>
        <authorList>
            <person name="Ma L."/>
            <person name="Liu K.W."/>
            <person name="Li Z."/>
            <person name="Hsiao Y.Y."/>
            <person name="Qi Y."/>
            <person name="Fu T."/>
            <person name="Tang G.D."/>
            <person name="Zhang D."/>
            <person name="Sun W.H."/>
            <person name="Liu D.K."/>
            <person name="Li Y."/>
            <person name="Chen G.Z."/>
            <person name="Liu X.D."/>
            <person name="Liao X.Y."/>
            <person name="Jiang Y.T."/>
            <person name="Yu X."/>
            <person name="Hao Y."/>
            <person name="Huang J."/>
            <person name="Zhao X.W."/>
            <person name="Ke S."/>
            <person name="Chen Y.Y."/>
            <person name="Wu W.L."/>
            <person name="Hsu J.L."/>
            <person name="Lin Y.F."/>
            <person name="Huang M.D."/>
            <person name="Li C.Y."/>
            <person name="Huang L."/>
            <person name="Wang Z.W."/>
            <person name="Zhao X."/>
            <person name="Zhong W.Y."/>
            <person name="Peng D.H."/>
            <person name="Ahmad S."/>
            <person name="Lan S."/>
            <person name="Zhang J.S."/>
            <person name="Tsai W.C."/>
            <person name="Van de Peer Y."/>
            <person name="Liu Z.J."/>
        </authorList>
    </citation>
    <scope>NUCLEOTIDE SEQUENCE</scope>
    <source>
        <strain evidence="9">CP</strain>
    </source>
</reference>
<name>A0AAV9DC28_ACOCL</name>
<keyword evidence="5 6" id="KW-0472">Membrane</keyword>
<dbReference type="PANTHER" id="PTHR10994:SF65">
    <property type="entry name" value="RETICULON-LIKE PROTEIN B12"/>
    <property type="match status" value="1"/>
</dbReference>
<dbReference type="PANTHER" id="PTHR10994">
    <property type="entry name" value="RETICULON"/>
    <property type="match status" value="1"/>
</dbReference>
<evidence type="ECO:0000256" key="1">
    <source>
        <dbReference type="ARBA" id="ARBA00004477"/>
    </source>
</evidence>
<feature type="transmembrane region" description="Helical" evidence="6">
    <location>
        <begin position="75"/>
        <end position="91"/>
    </location>
</feature>
<evidence type="ECO:0000313" key="9">
    <source>
        <dbReference type="EMBL" id="KAK1298419.1"/>
    </source>
</evidence>
<keyword evidence="3 6" id="KW-0256">Endoplasmic reticulum</keyword>
<accession>A0AAV9DC28</accession>
<evidence type="ECO:0000259" key="8">
    <source>
        <dbReference type="PROSITE" id="PS50845"/>
    </source>
</evidence>
<comment type="caution">
    <text evidence="9">The sequence shown here is derived from an EMBL/GenBank/DDBJ whole genome shotgun (WGS) entry which is preliminary data.</text>
</comment>
<feature type="region of interest" description="Disordered" evidence="7">
    <location>
        <begin position="9"/>
        <end position="43"/>
    </location>
</feature>
<comment type="subcellular location">
    <subcellularLocation>
        <location evidence="1 6">Endoplasmic reticulum membrane</location>
        <topology evidence="1 6">Multi-pass membrane protein</topology>
    </subcellularLocation>
</comment>
<dbReference type="Proteomes" id="UP001180020">
    <property type="component" value="Unassembled WGS sequence"/>
</dbReference>
<dbReference type="InterPro" id="IPR003388">
    <property type="entry name" value="Reticulon"/>
</dbReference>
<dbReference type="AlphaFoldDB" id="A0AAV9DC28"/>
<dbReference type="GO" id="GO:0009617">
    <property type="term" value="P:response to bacterium"/>
    <property type="evidence" value="ECO:0007669"/>
    <property type="project" value="InterPro"/>
</dbReference>
<evidence type="ECO:0000256" key="5">
    <source>
        <dbReference type="ARBA" id="ARBA00023136"/>
    </source>
</evidence>
<organism evidence="9 10">
    <name type="scientific">Acorus calamus</name>
    <name type="common">Sweet flag</name>
    <dbReference type="NCBI Taxonomy" id="4465"/>
    <lineage>
        <taxon>Eukaryota</taxon>
        <taxon>Viridiplantae</taxon>
        <taxon>Streptophyta</taxon>
        <taxon>Embryophyta</taxon>
        <taxon>Tracheophyta</taxon>
        <taxon>Spermatophyta</taxon>
        <taxon>Magnoliopsida</taxon>
        <taxon>Liliopsida</taxon>
        <taxon>Acoraceae</taxon>
        <taxon>Acorus</taxon>
    </lineage>
</organism>
<keyword evidence="2 6" id="KW-0812">Transmembrane</keyword>
<evidence type="ECO:0000256" key="3">
    <source>
        <dbReference type="ARBA" id="ARBA00022824"/>
    </source>
</evidence>
<dbReference type="Pfam" id="PF02453">
    <property type="entry name" value="Reticulon"/>
    <property type="match status" value="1"/>
</dbReference>
<gene>
    <name evidence="9" type="primary">RTNLB12</name>
    <name evidence="9" type="ORF">QJS10_CPB14g01709</name>
</gene>
<feature type="transmembrane region" description="Helical" evidence="6">
    <location>
        <begin position="97"/>
        <end position="117"/>
    </location>
</feature>
<evidence type="ECO:0000256" key="7">
    <source>
        <dbReference type="SAM" id="MobiDB-lite"/>
    </source>
</evidence>
<proteinExistence type="predicted"/>
<keyword evidence="10" id="KW-1185">Reference proteome</keyword>
<evidence type="ECO:0000256" key="6">
    <source>
        <dbReference type="RuleBase" id="RU363132"/>
    </source>
</evidence>
<reference evidence="9" key="2">
    <citation type="submission" date="2023-06" db="EMBL/GenBank/DDBJ databases">
        <authorList>
            <person name="Ma L."/>
            <person name="Liu K.-W."/>
            <person name="Li Z."/>
            <person name="Hsiao Y.-Y."/>
            <person name="Qi Y."/>
            <person name="Fu T."/>
            <person name="Tang G."/>
            <person name="Zhang D."/>
            <person name="Sun W.-H."/>
            <person name="Liu D.-K."/>
            <person name="Li Y."/>
            <person name="Chen G.-Z."/>
            <person name="Liu X.-D."/>
            <person name="Liao X.-Y."/>
            <person name="Jiang Y.-T."/>
            <person name="Yu X."/>
            <person name="Hao Y."/>
            <person name="Huang J."/>
            <person name="Zhao X.-W."/>
            <person name="Ke S."/>
            <person name="Chen Y.-Y."/>
            <person name="Wu W.-L."/>
            <person name="Hsu J.-L."/>
            <person name="Lin Y.-F."/>
            <person name="Huang M.-D."/>
            <person name="Li C.-Y."/>
            <person name="Huang L."/>
            <person name="Wang Z.-W."/>
            <person name="Zhao X."/>
            <person name="Zhong W.-Y."/>
            <person name="Peng D.-H."/>
            <person name="Ahmad S."/>
            <person name="Lan S."/>
            <person name="Zhang J.-S."/>
            <person name="Tsai W.-C."/>
            <person name="Van De Peer Y."/>
            <person name="Liu Z.-J."/>
        </authorList>
    </citation>
    <scope>NUCLEOTIDE SEQUENCE</scope>
    <source>
        <strain evidence="9">CP</strain>
        <tissue evidence="9">Leaves</tissue>
    </source>
</reference>
<dbReference type="GO" id="GO:0005789">
    <property type="term" value="C:endoplasmic reticulum membrane"/>
    <property type="evidence" value="ECO:0007669"/>
    <property type="project" value="UniProtKB-SubCell"/>
</dbReference>
<dbReference type="EMBL" id="JAUJYO010000014">
    <property type="protein sequence ID" value="KAK1298419.1"/>
    <property type="molecule type" value="Genomic_DNA"/>
</dbReference>
<feature type="domain" description="Reticulon" evidence="8">
    <location>
        <begin position="65"/>
        <end position="251"/>
    </location>
</feature>
<keyword evidence="4 6" id="KW-1133">Transmembrane helix</keyword>
<evidence type="ECO:0000256" key="2">
    <source>
        <dbReference type="ARBA" id="ARBA00022692"/>
    </source>
</evidence>
<evidence type="ECO:0000256" key="4">
    <source>
        <dbReference type="ARBA" id="ARBA00022989"/>
    </source>
</evidence>
<protein>
    <recommendedName>
        <fullName evidence="6">Reticulon-like protein</fullName>
    </recommendedName>
</protein>
<dbReference type="PROSITE" id="PS50845">
    <property type="entry name" value="RETICULON"/>
    <property type="match status" value="1"/>
</dbReference>
<evidence type="ECO:0000313" key="10">
    <source>
        <dbReference type="Proteomes" id="UP001180020"/>
    </source>
</evidence>
<dbReference type="InterPro" id="IPR045064">
    <property type="entry name" value="Reticulon-like"/>
</dbReference>